<comment type="caution">
    <text evidence="3">The sequence shown here is derived from an EMBL/GenBank/DDBJ whole genome shotgun (WGS) entry which is preliminary data.</text>
</comment>
<keyword evidence="1" id="KW-0040">ANK repeat</keyword>
<feature type="compositionally biased region" description="Low complexity" evidence="2">
    <location>
        <begin position="12"/>
        <end position="31"/>
    </location>
</feature>
<evidence type="ECO:0000313" key="3">
    <source>
        <dbReference type="EMBL" id="ORY09333.1"/>
    </source>
</evidence>
<dbReference type="SMART" id="SM00248">
    <property type="entry name" value="ANK"/>
    <property type="match status" value="3"/>
</dbReference>
<dbReference type="Pfam" id="PF00023">
    <property type="entry name" value="Ank"/>
    <property type="match status" value="1"/>
</dbReference>
<dbReference type="AlphaFoldDB" id="A0A1Y1ZGG0"/>
<gene>
    <name evidence="3" type="ORF">BCR34DRAFT_375241</name>
</gene>
<dbReference type="PROSITE" id="PS50297">
    <property type="entry name" value="ANK_REP_REGION"/>
    <property type="match status" value="1"/>
</dbReference>
<feature type="region of interest" description="Disordered" evidence="2">
    <location>
        <begin position="1"/>
        <end position="34"/>
    </location>
</feature>
<accession>A0A1Y1ZGG0</accession>
<organism evidence="3 4">
    <name type="scientific">Clohesyomyces aquaticus</name>
    <dbReference type="NCBI Taxonomy" id="1231657"/>
    <lineage>
        <taxon>Eukaryota</taxon>
        <taxon>Fungi</taxon>
        <taxon>Dikarya</taxon>
        <taxon>Ascomycota</taxon>
        <taxon>Pezizomycotina</taxon>
        <taxon>Dothideomycetes</taxon>
        <taxon>Pleosporomycetidae</taxon>
        <taxon>Pleosporales</taxon>
        <taxon>Lindgomycetaceae</taxon>
        <taxon>Clohesyomyces</taxon>
    </lineage>
</organism>
<dbReference type="SUPFAM" id="SSF48403">
    <property type="entry name" value="Ankyrin repeat"/>
    <property type="match status" value="1"/>
</dbReference>
<feature type="region of interest" description="Disordered" evidence="2">
    <location>
        <begin position="315"/>
        <end position="337"/>
    </location>
</feature>
<feature type="repeat" description="ANK" evidence="1">
    <location>
        <begin position="362"/>
        <end position="394"/>
    </location>
</feature>
<sequence>MAQPSEKNTPRTTQATKQSSQTETSKSQHQQISRKRSIVLEAQQALQHSRDLRITHPVPTESLLYFLGALCMAWSGSSPHCTRKNCPKCLQHTTTLLLRVFLPSWLLAKALIGSISYTQSRGLSLHLRFPSVRPSGAEIFELVSLGDLAGIQYAFKTGTASVWDVDLDGNGLLWYALTAFNEHMTPTCRLLLSCGIDLLSEDSNPSGRLYATSIHVWRLIARQRVATEKATSLNMLSKSWLANSPVRDIMTRMESDVELPWVLKKKWEGSEQPVLYAEPGYYHGDFFFARASGNGYVTEAVLHNNERALRRLLQMAESSSSSSHNDNEDEGRGTAQNRGEEICDVVQLLSSPSLDLELPNSYGLTALHYAILYNRTPCLPLLLRAGANCAAVSQHSYNILHFAAIAATTQTLVLLARAPVLRNAEQVPVPRVDLHYIKAVRQRVGAISQPCLGDEEWWQAWEKVLGRFGGGEGDGKRVDELWDGGLPFPGPAVRRVFC</sequence>
<dbReference type="InterPro" id="IPR002110">
    <property type="entry name" value="Ankyrin_rpt"/>
</dbReference>
<evidence type="ECO:0000256" key="1">
    <source>
        <dbReference type="PROSITE-ProRule" id="PRU00023"/>
    </source>
</evidence>
<dbReference type="STRING" id="1231657.A0A1Y1ZGG0"/>
<dbReference type="InterPro" id="IPR036770">
    <property type="entry name" value="Ankyrin_rpt-contain_sf"/>
</dbReference>
<dbReference type="Gene3D" id="1.25.40.20">
    <property type="entry name" value="Ankyrin repeat-containing domain"/>
    <property type="match status" value="1"/>
</dbReference>
<protein>
    <submittedName>
        <fullName evidence="3">Uncharacterized protein</fullName>
    </submittedName>
</protein>
<reference evidence="3 4" key="1">
    <citation type="submission" date="2016-07" db="EMBL/GenBank/DDBJ databases">
        <title>Pervasive Adenine N6-methylation of Active Genes in Fungi.</title>
        <authorList>
            <consortium name="DOE Joint Genome Institute"/>
            <person name="Mondo S.J."/>
            <person name="Dannebaum R.O."/>
            <person name="Kuo R.C."/>
            <person name="Labutti K."/>
            <person name="Haridas S."/>
            <person name="Kuo A."/>
            <person name="Salamov A."/>
            <person name="Ahrendt S.R."/>
            <person name="Lipzen A."/>
            <person name="Sullivan W."/>
            <person name="Andreopoulos W.B."/>
            <person name="Clum A."/>
            <person name="Lindquist E."/>
            <person name="Daum C."/>
            <person name="Ramamoorthy G.K."/>
            <person name="Gryganskyi A."/>
            <person name="Culley D."/>
            <person name="Magnuson J.K."/>
            <person name="James T.Y."/>
            <person name="O'Malley M.A."/>
            <person name="Stajich J.E."/>
            <person name="Spatafora J.W."/>
            <person name="Visel A."/>
            <person name="Grigoriev I.V."/>
        </authorList>
    </citation>
    <scope>NUCLEOTIDE SEQUENCE [LARGE SCALE GENOMIC DNA]</scope>
    <source>
        <strain evidence="3 4">CBS 115471</strain>
    </source>
</reference>
<proteinExistence type="predicted"/>
<evidence type="ECO:0000313" key="4">
    <source>
        <dbReference type="Proteomes" id="UP000193144"/>
    </source>
</evidence>
<feature type="compositionally biased region" description="Polar residues" evidence="2">
    <location>
        <begin position="1"/>
        <end position="11"/>
    </location>
</feature>
<dbReference type="PROSITE" id="PS50088">
    <property type="entry name" value="ANK_REPEAT"/>
    <property type="match status" value="1"/>
</dbReference>
<name>A0A1Y1ZGG0_9PLEO</name>
<keyword evidence="4" id="KW-1185">Reference proteome</keyword>
<evidence type="ECO:0000256" key="2">
    <source>
        <dbReference type="SAM" id="MobiDB-lite"/>
    </source>
</evidence>
<dbReference type="OrthoDB" id="341259at2759"/>
<dbReference type="Proteomes" id="UP000193144">
    <property type="component" value="Unassembled WGS sequence"/>
</dbReference>
<dbReference type="EMBL" id="MCFA01000088">
    <property type="protein sequence ID" value="ORY09333.1"/>
    <property type="molecule type" value="Genomic_DNA"/>
</dbReference>